<evidence type="ECO:0000259" key="7">
    <source>
        <dbReference type="Pfam" id="PF08281"/>
    </source>
</evidence>
<dbReference type="InterPro" id="IPR013325">
    <property type="entry name" value="RNA_pol_sigma_r2"/>
</dbReference>
<feature type="domain" description="RNA polymerase sigma factor 70 region 4 type 2" evidence="7">
    <location>
        <begin position="102"/>
        <end position="153"/>
    </location>
</feature>
<dbReference type="InterPro" id="IPR014325">
    <property type="entry name" value="RNA_pol_sigma-E_actinobac"/>
</dbReference>
<dbReference type="Pfam" id="PF08281">
    <property type="entry name" value="Sigma70_r4_2"/>
    <property type="match status" value="1"/>
</dbReference>
<dbReference type="InterPro" id="IPR013324">
    <property type="entry name" value="RNA_pol_sigma_r3/r4-like"/>
</dbReference>
<keyword evidence="3" id="KW-0731">Sigma factor</keyword>
<evidence type="ECO:0000256" key="2">
    <source>
        <dbReference type="ARBA" id="ARBA00023015"/>
    </source>
</evidence>
<keyword evidence="2" id="KW-0805">Transcription regulation</keyword>
<protein>
    <submittedName>
        <fullName evidence="8">SigE family RNA polymerase sigma factor</fullName>
    </submittedName>
</protein>
<reference evidence="8 9" key="1">
    <citation type="submission" date="2019-03" db="EMBL/GenBank/DDBJ databases">
        <title>Draft genome sequences of novel Actinobacteria.</title>
        <authorList>
            <person name="Sahin N."/>
            <person name="Ay H."/>
            <person name="Saygin H."/>
        </authorList>
    </citation>
    <scope>NUCLEOTIDE SEQUENCE [LARGE SCALE GENOMIC DNA]</scope>
    <source>
        <strain evidence="8 9">5K138</strain>
    </source>
</reference>
<dbReference type="InParanoid" id="A0A4R5CGQ4"/>
<evidence type="ECO:0000256" key="3">
    <source>
        <dbReference type="ARBA" id="ARBA00023082"/>
    </source>
</evidence>
<evidence type="ECO:0000313" key="9">
    <source>
        <dbReference type="Proteomes" id="UP000294739"/>
    </source>
</evidence>
<dbReference type="SUPFAM" id="SSF88946">
    <property type="entry name" value="Sigma2 domain of RNA polymerase sigma factors"/>
    <property type="match status" value="1"/>
</dbReference>
<dbReference type="NCBIfam" id="TIGR02983">
    <property type="entry name" value="SigE-fam_strep"/>
    <property type="match status" value="1"/>
</dbReference>
<evidence type="ECO:0000256" key="1">
    <source>
        <dbReference type="ARBA" id="ARBA00010641"/>
    </source>
</evidence>
<dbReference type="CDD" id="cd06171">
    <property type="entry name" value="Sigma70_r4"/>
    <property type="match status" value="1"/>
</dbReference>
<dbReference type="GO" id="GO:0003677">
    <property type="term" value="F:DNA binding"/>
    <property type="evidence" value="ECO:0007669"/>
    <property type="project" value="UniProtKB-KW"/>
</dbReference>
<dbReference type="InterPro" id="IPR014284">
    <property type="entry name" value="RNA_pol_sigma-70_dom"/>
</dbReference>
<dbReference type="RefSeq" id="WP_131901280.1">
    <property type="nucleotide sequence ID" value="NZ_SMKZ01000070.1"/>
</dbReference>
<dbReference type="InterPro" id="IPR036388">
    <property type="entry name" value="WH-like_DNA-bd_sf"/>
</dbReference>
<sequence>MDVEAEEQFRRFVEGRSLALLRTAYALTGDRHTAEDLVQGALAKLFRHWRTVDDPEGYVRRIIYNDQVSSWRRRRTVREEPVEDVPERAVSDGSAEVDGRLDMTRLLSMLAPRQRAVLVLRYYDGLTEREIATALGCSIGNVRSQTFRALARLRTLAPELTTAVPAAPTIEGA</sequence>
<comment type="caution">
    <text evidence="8">The sequence shown here is derived from an EMBL/GenBank/DDBJ whole genome shotgun (WGS) entry which is preliminary data.</text>
</comment>
<keyword evidence="4" id="KW-0238">DNA-binding</keyword>
<gene>
    <name evidence="8" type="ORF">E1269_29170</name>
</gene>
<dbReference type="EMBL" id="SMKZ01000070">
    <property type="protein sequence ID" value="TDD98216.1"/>
    <property type="molecule type" value="Genomic_DNA"/>
</dbReference>
<dbReference type="PANTHER" id="PTHR43133">
    <property type="entry name" value="RNA POLYMERASE ECF-TYPE SIGMA FACTO"/>
    <property type="match status" value="1"/>
</dbReference>
<dbReference type="PANTHER" id="PTHR43133:SF50">
    <property type="entry name" value="ECF RNA POLYMERASE SIGMA FACTOR SIGM"/>
    <property type="match status" value="1"/>
</dbReference>
<proteinExistence type="inferred from homology"/>
<dbReference type="OrthoDB" id="3686693at2"/>
<keyword evidence="9" id="KW-1185">Reference proteome</keyword>
<dbReference type="GO" id="GO:0006352">
    <property type="term" value="P:DNA-templated transcription initiation"/>
    <property type="evidence" value="ECO:0007669"/>
    <property type="project" value="InterPro"/>
</dbReference>
<dbReference type="Gene3D" id="1.10.10.10">
    <property type="entry name" value="Winged helix-like DNA-binding domain superfamily/Winged helix DNA-binding domain"/>
    <property type="match status" value="1"/>
</dbReference>
<feature type="domain" description="RNA polymerase sigma-70 region 2" evidence="6">
    <location>
        <begin position="19"/>
        <end position="75"/>
    </location>
</feature>
<organism evidence="8 9">
    <name type="scientific">Jiangella asiatica</name>
    <dbReference type="NCBI Taxonomy" id="2530372"/>
    <lineage>
        <taxon>Bacteria</taxon>
        <taxon>Bacillati</taxon>
        <taxon>Actinomycetota</taxon>
        <taxon>Actinomycetes</taxon>
        <taxon>Jiangellales</taxon>
        <taxon>Jiangellaceae</taxon>
        <taxon>Jiangella</taxon>
    </lineage>
</organism>
<name>A0A4R5CGQ4_9ACTN</name>
<dbReference type="AlphaFoldDB" id="A0A4R5CGQ4"/>
<dbReference type="NCBIfam" id="TIGR02937">
    <property type="entry name" value="sigma70-ECF"/>
    <property type="match status" value="1"/>
</dbReference>
<comment type="similarity">
    <text evidence="1">Belongs to the sigma-70 factor family. ECF subfamily.</text>
</comment>
<evidence type="ECO:0000256" key="4">
    <source>
        <dbReference type="ARBA" id="ARBA00023125"/>
    </source>
</evidence>
<dbReference type="InterPro" id="IPR039425">
    <property type="entry name" value="RNA_pol_sigma-70-like"/>
</dbReference>
<evidence type="ECO:0000313" key="8">
    <source>
        <dbReference type="EMBL" id="TDD98216.1"/>
    </source>
</evidence>
<keyword evidence="5" id="KW-0804">Transcription</keyword>
<dbReference type="GO" id="GO:0016987">
    <property type="term" value="F:sigma factor activity"/>
    <property type="evidence" value="ECO:0007669"/>
    <property type="project" value="UniProtKB-KW"/>
</dbReference>
<dbReference type="Pfam" id="PF04542">
    <property type="entry name" value="Sigma70_r2"/>
    <property type="match status" value="1"/>
</dbReference>
<evidence type="ECO:0000256" key="5">
    <source>
        <dbReference type="ARBA" id="ARBA00023163"/>
    </source>
</evidence>
<dbReference type="InterPro" id="IPR007627">
    <property type="entry name" value="RNA_pol_sigma70_r2"/>
</dbReference>
<dbReference type="Proteomes" id="UP000294739">
    <property type="component" value="Unassembled WGS sequence"/>
</dbReference>
<dbReference type="Gene3D" id="1.10.1740.10">
    <property type="match status" value="1"/>
</dbReference>
<evidence type="ECO:0000259" key="6">
    <source>
        <dbReference type="Pfam" id="PF04542"/>
    </source>
</evidence>
<dbReference type="InterPro" id="IPR013249">
    <property type="entry name" value="RNA_pol_sigma70_r4_t2"/>
</dbReference>
<dbReference type="SUPFAM" id="SSF88659">
    <property type="entry name" value="Sigma3 and sigma4 domains of RNA polymerase sigma factors"/>
    <property type="match status" value="1"/>
</dbReference>
<accession>A0A4R5CGQ4</accession>